<organism evidence="1 2">
    <name type="scientific">Caballeronia choica</name>
    <dbReference type="NCBI Taxonomy" id="326476"/>
    <lineage>
        <taxon>Bacteria</taxon>
        <taxon>Pseudomonadati</taxon>
        <taxon>Pseudomonadota</taxon>
        <taxon>Betaproteobacteria</taxon>
        <taxon>Burkholderiales</taxon>
        <taxon>Burkholderiaceae</taxon>
        <taxon>Caballeronia</taxon>
    </lineage>
</organism>
<comment type="caution">
    <text evidence="1">The sequence shown here is derived from an EMBL/GenBank/DDBJ whole genome shotgun (WGS) entry which is preliminary data.</text>
</comment>
<accession>A0A158KHN0</accession>
<evidence type="ECO:0000313" key="1">
    <source>
        <dbReference type="EMBL" id="SAL80607.1"/>
    </source>
</evidence>
<keyword evidence="2" id="KW-1185">Reference proteome</keyword>
<proteinExistence type="predicted"/>
<gene>
    <name evidence="1" type="ORF">AWB68_05896</name>
</gene>
<protein>
    <submittedName>
        <fullName evidence="1">Uncharacterized protein</fullName>
    </submittedName>
</protein>
<dbReference type="RefSeq" id="WP_087647887.1">
    <property type="nucleotide sequence ID" value="NZ_FCON02000094.1"/>
</dbReference>
<evidence type="ECO:0000313" key="2">
    <source>
        <dbReference type="Proteomes" id="UP000054770"/>
    </source>
</evidence>
<name>A0A158KHN0_9BURK</name>
<reference evidence="1" key="1">
    <citation type="submission" date="2016-01" db="EMBL/GenBank/DDBJ databases">
        <authorList>
            <person name="Peeters C."/>
        </authorList>
    </citation>
    <scope>NUCLEOTIDE SEQUENCE [LARGE SCALE GENOMIC DNA]</scope>
    <source>
        <strain evidence="1">LMG 22940</strain>
    </source>
</reference>
<dbReference type="AlphaFoldDB" id="A0A158KHN0"/>
<dbReference type="EMBL" id="FCON02000094">
    <property type="protein sequence ID" value="SAL80607.1"/>
    <property type="molecule type" value="Genomic_DNA"/>
</dbReference>
<dbReference type="OrthoDB" id="8966445at2"/>
<sequence length="92" mass="9823">MSTLSIRELPHSAELDRTAMSAVRGGAFYLPGYNTSLTSFTFDTQQLIGQNQNVFNQNGGNVAFSSGVLSNVKPVQKADNVNTVNVFNGGPL</sequence>
<dbReference type="Proteomes" id="UP000054770">
    <property type="component" value="Unassembled WGS sequence"/>
</dbReference>